<dbReference type="GO" id="GO:0006508">
    <property type="term" value="P:proteolysis"/>
    <property type="evidence" value="ECO:0007669"/>
    <property type="project" value="UniProtKB-KW"/>
</dbReference>
<reference evidence="5" key="1">
    <citation type="submission" date="2020-07" db="EMBL/GenBank/DDBJ databases">
        <title>Ethylene signaling mediates host invasion by parasitic plants.</title>
        <authorList>
            <person name="Yoshida S."/>
        </authorList>
    </citation>
    <scope>NUCLEOTIDE SEQUENCE</scope>
    <source>
        <strain evidence="5">Okayama</strain>
    </source>
</reference>
<dbReference type="GO" id="GO:0005576">
    <property type="term" value="C:extracellular region"/>
    <property type="evidence" value="ECO:0007669"/>
    <property type="project" value="TreeGrafter"/>
</dbReference>
<gene>
    <name evidence="5" type="ORF">PHJA_000348200</name>
</gene>
<dbReference type="PANTHER" id="PTHR47967">
    <property type="entry name" value="OS07G0603500 PROTEIN-RELATED"/>
    <property type="match status" value="1"/>
</dbReference>
<evidence type="ECO:0000256" key="1">
    <source>
        <dbReference type="ARBA" id="ARBA00007447"/>
    </source>
</evidence>
<dbReference type="InterPro" id="IPR032799">
    <property type="entry name" value="TAXi_C"/>
</dbReference>
<dbReference type="InterPro" id="IPR032861">
    <property type="entry name" value="TAXi_N"/>
</dbReference>
<evidence type="ECO:0000313" key="6">
    <source>
        <dbReference type="Proteomes" id="UP000653305"/>
    </source>
</evidence>
<evidence type="ECO:0000313" key="5">
    <source>
        <dbReference type="EMBL" id="GFP82049.1"/>
    </source>
</evidence>
<dbReference type="Proteomes" id="UP000653305">
    <property type="component" value="Unassembled WGS sequence"/>
</dbReference>
<dbReference type="InterPro" id="IPR033121">
    <property type="entry name" value="PEPTIDASE_A1"/>
</dbReference>
<dbReference type="Pfam" id="PF14541">
    <property type="entry name" value="TAXi_C"/>
    <property type="match status" value="1"/>
</dbReference>
<evidence type="ECO:0000256" key="3">
    <source>
        <dbReference type="ARBA" id="ARBA00022801"/>
    </source>
</evidence>
<keyword evidence="3" id="KW-0378">Hydrolase</keyword>
<keyword evidence="2" id="KW-0645">Protease</keyword>
<dbReference type="PROSITE" id="PS51767">
    <property type="entry name" value="PEPTIDASE_A1"/>
    <property type="match status" value="1"/>
</dbReference>
<dbReference type="Gene3D" id="2.40.70.10">
    <property type="entry name" value="Acid Proteases"/>
    <property type="match status" value="2"/>
</dbReference>
<name>A0A830B9X8_9LAMI</name>
<dbReference type="OrthoDB" id="2747330at2759"/>
<evidence type="ECO:0000259" key="4">
    <source>
        <dbReference type="PROSITE" id="PS51767"/>
    </source>
</evidence>
<protein>
    <submittedName>
        <fullName evidence="5">Aspartic proteinase nepenthesin-1</fullName>
    </submittedName>
</protein>
<dbReference type="InterPro" id="IPR021109">
    <property type="entry name" value="Peptidase_aspartic_dom_sf"/>
</dbReference>
<sequence>MDTGSNLIWINCWPCGLNVPEPIYSPNASKSYMIEDCFSDICTDSGAVRIVPCLRVCPYEVSYGGGGSTGGILARETFKFGTGNNEALHNLTFGCARYNKNMFMNGILGLGSLKLSLVSQYGSSKFAYCIGNISDRSSAYSTLVIGQNVKHWGVETPLFIEDKYYVNLESIKIGTTSLAFDPRIFRRNSSEYTGGMVIDTGSTLTHIPIKVLLAFEATIMELIEVELGLDIVRNDTIPYKHEEYETMRLCYNGVVTRDLVKYFRLTRNVDFPTVKLGFQGGMTMELSAENIFQQTFENTFCSVIVPSEALRTTISILGNWMQQRFYFAYHLDQSVLSFTPAKNCKLDVEKHYIHDEL</sequence>
<proteinExistence type="inferred from homology"/>
<dbReference type="PANTHER" id="PTHR47967:SF14">
    <property type="entry name" value="EUKARYOTIC ASPARTYL PROTEASE FAMILY PROTEIN"/>
    <property type="match status" value="1"/>
</dbReference>
<keyword evidence="6" id="KW-1185">Reference proteome</keyword>
<accession>A0A830B9X8</accession>
<dbReference type="EMBL" id="BMAC01000037">
    <property type="protein sequence ID" value="GFP82049.1"/>
    <property type="molecule type" value="Genomic_DNA"/>
</dbReference>
<dbReference type="AlphaFoldDB" id="A0A830B9X8"/>
<feature type="domain" description="Peptidase A1" evidence="4">
    <location>
        <begin position="1"/>
        <end position="339"/>
    </location>
</feature>
<dbReference type="GO" id="GO:0008233">
    <property type="term" value="F:peptidase activity"/>
    <property type="evidence" value="ECO:0007669"/>
    <property type="project" value="UniProtKB-KW"/>
</dbReference>
<comment type="similarity">
    <text evidence="1">Belongs to the peptidase A1 family.</text>
</comment>
<evidence type="ECO:0000256" key="2">
    <source>
        <dbReference type="ARBA" id="ARBA00022670"/>
    </source>
</evidence>
<dbReference type="InterPro" id="IPR051708">
    <property type="entry name" value="Plant_Aspart_Prot_A1"/>
</dbReference>
<comment type="caution">
    <text evidence="5">The sequence shown here is derived from an EMBL/GenBank/DDBJ whole genome shotgun (WGS) entry which is preliminary data.</text>
</comment>
<dbReference type="SUPFAM" id="SSF50630">
    <property type="entry name" value="Acid proteases"/>
    <property type="match status" value="1"/>
</dbReference>
<organism evidence="5 6">
    <name type="scientific">Phtheirospermum japonicum</name>
    <dbReference type="NCBI Taxonomy" id="374723"/>
    <lineage>
        <taxon>Eukaryota</taxon>
        <taxon>Viridiplantae</taxon>
        <taxon>Streptophyta</taxon>
        <taxon>Embryophyta</taxon>
        <taxon>Tracheophyta</taxon>
        <taxon>Spermatophyta</taxon>
        <taxon>Magnoliopsida</taxon>
        <taxon>eudicotyledons</taxon>
        <taxon>Gunneridae</taxon>
        <taxon>Pentapetalae</taxon>
        <taxon>asterids</taxon>
        <taxon>lamiids</taxon>
        <taxon>Lamiales</taxon>
        <taxon>Orobanchaceae</taxon>
        <taxon>Orobanchaceae incertae sedis</taxon>
        <taxon>Phtheirospermum</taxon>
    </lineage>
</organism>
<dbReference type="Pfam" id="PF14543">
    <property type="entry name" value="TAXi_N"/>
    <property type="match status" value="1"/>
</dbReference>